<name>A0A6P8USA9_GYMAC</name>
<sequence length="375" mass="42861">MFPMSLLLAALGVFAHLETFTHGCQLPSEWRPLSEGCRAELAEIIVYARVLAIHREPRGGGAGSLYNSLHFGFGDGYEGAEEGLLYSAEVEMLCDQAWGSMLEVPSGSRLNLTGLGYLLCQSHTVMENNSYFFFLRMDENYNILPHGVNFQDAIFSDTSDNRRMFSSLFQFSNCTQGSQPFHTFSPEWENQEDSRLLCSSVQAALFEEEERGRKMQERLEVTERRNRQLKERVRKVKRSLRNARKATRKAEQEAKELKEKMKGAVWRVGHHLNSITPEEPRPGRYASTTIRRERDVCLRVCACLVHQVTGMCLCGQQCSEQQDVAEIFFGFSLENVSCGGRRGAVTSQDHFKWKKTDWPHKRRWIDAYAFLSSGK</sequence>
<accession>A0A6P8USA9</accession>
<dbReference type="InParanoid" id="A0A6P8USA9"/>
<feature type="signal peptide" evidence="2">
    <location>
        <begin position="1"/>
        <end position="23"/>
    </location>
</feature>
<evidence type="ECO:0000256" key="2">
    <source>
        <dbReference type="SAM" id="SignalP"/>
    </source>
</evidence>
<keyword evidence="2" id="KW-0732">Signal</keyword>
<proteinExistence type="predicted"/>
<dbReference type="PANTHER" id="PTHR31663:SF4">
    <property type="entry name" value="COILED-COIL DOMAIN-CONTAINING PROTEIN 3"/>
    <property type="match status" value="1"/>
</dbReference>
<keyword evidence="1" id="KW-0175">Coiled coil</keyword>
<dbReference type="OrthoDB" id="9924766at2759"/>
<feature type="coiled-coil region" evidence="1">
    <location>
        <begin position="212"/>
        <end position="267"/>
    </location>
</feature>
<keyword evidence="3" id="KW-1185">Reference proteome</keyword>
<dbReference type="KEGG" id="gacu:117550875"/>
<dbReference type="GeneID" id="117550875"/>
<evidence type="ECO:0000256" key="1">
    <source>
        <dbReference type="SAM" id="Coils"/>
    </source>
</evidence>
<reference evidence="4" key="1">
    <citation type="submission" date="2025-08" db="UniProtKB">
        <authorList>
            <consortium name="RefSeq"/>
        </authorList>
    </citation>
    <scope>IDENTIFICATION</scope>
</reference>
<dbReference type="PANTHER" id="PTHR31663">
    <property type="entry name" value="COILED-COIL DOMAIN-CONTAINING PROTEIN 3"/>
    <property type="match status" value="1"/>
</dbReference>
<feature type="chain" id="PRO_5028154317" evidence="2">
    <location>
        <begin position="24"/>
        <end position="375"/>
    </location>
</feature>
<evidence type="ECO:0000313" key="3">
    <source>
        <dbReference type="Proteomes" id="UP000515161"/>
    </source>
</evidence>
<dbReference type="RefSeq" id="XP_034079333.1">
    <property type="nucleotide sequence ID" value="XM_034223442.1"/>
</dbReference>
<dbReference type="AlphaFoldDB" id="A0A6P8USA9"/>
<dbReference type="Proteomes" id="UP000515161">
    <property type="component" value="Unplaced"/>
</dbReference>
<protein>
    <submittedName>
        <fullName evidence="4">Coiled-coil domain-containing protein 3a isoform X1</fullName>
    </submittedName>
</protein>
<organism evidence="3 4">
    <name type="scientific">Gymnodraco acuticeps</name>
    <name type="common">Antarctic dragonfish</name>
    <dbReference type="NCBI Taxonomy" id="8218"/>
    <lineage>
        <taxon>Eukaryota</taxon>
        <taxon>Metazoa</taxon>
        <taxon>Chordata</taxon>
        <taxon>Craniata</taxon>
        <taxon>Vertebrata</taxon>
        <taxon>Euteleostomi</taxon>
        <taxon>Actinopterygii</taxon>
        <taxon>Neopterygii</taxon>
        <taxon>Teleostei</taxon>
        <taxon>Neoteleostei</taxon>
        <taxon>Acanthomorphata</taxon>
        <taxon>Eupercaria</taxon>
        <taxon>Perciformes</taxon>
        <taxon>Notothenioidei</taxon>
        <taxon>Bathydraconidae</taxon>
        <taxon>Gymnodraco</taxon>
    </lineage>
</organism>
<evidence type="ECO:0000313" key="4">
    <source>
        <dbReference type="RefSeq" id="XP_034079333.1"/>
    </source>
</evidence>
<dbReference type="GO" id="GO:0010629">
    <property type="term" value="P:negative regulation of gene expression"/>
    <property type="evidence" value="ECO:0007669"/>
    <property type="project" value="TreeGrafter"/>
</dbReference>
<dbReference type="GO" id="GO:0005576">
    <property type="term" value="C:extracellular region"/>
    <property type="evidence" value="ECO:0007669"/>
    <property type="project" value="TreeGrafter"/>
</dbReference>
<gene>
    <name evidence="4" type="primary">ccdc3a</name>
</gene>
<dbReference type="CTD" id="560952"/>
<dbReference type="InterPro" id="IPR040311">
    <property type="entry name" value="CCDC3"/>
</dbReference>